<gene>
    <name evidence="2" type="ORF">A605_04075</name>
</gene>
<evidence type="ECO:0000313" key="2">
    <source>
        <dbReference type="EMBL" id="AGF71826.1"/>
    </source>
</evidence>
<feature type="region of interest" description="Disordered" evidence="1">
    <location>
        <begin position="1"/>
        <end position="30"/>
    </location>
</feature>
<dbReference type="PATRIC" id="fig|1121362.3.peg.819"/>
<proteinExistence type="predicted"/>
<feature type="region of interest" description="Disordered" evidence="1">
    <location>
        <begin position="125"/>
        <end position="156"/>
    </location>
</feature>
<evidence type="ECO:0000313" key="3">
    <source>
        <dbReference type="Proteomes" id="UP000011723"/>
    </source>
</evidence>
<dbReference type="STRING" id="1121362.A605_04075"/>
<dbReference type="RefSeq" id="WP_015400245.1">
    <property type="nucleotide sequence ID" value="NC_020302.1"/>
</dbReference>
<dbReference type="InterPro" id="IPR021391">
    <property type="entry name" value="DUF3027"/>
</dbReference>
<evidence type="ECO:0008006" key="4">
    <source>
        <dbReference type="Google" id="ProtNLM"/>
    </source>
</evidence>
<protein>
    <recommendedName>
        <fullName evidence="4">DUF3027 domain-containing protein</fullName>
    </recommendedName>
</protein>
<dbReference type="AlphaFoldDB" id="M1P580"/>
<dbReference type="KEGG" id="chn:A605_04075"/>
<feature type="compositionally biased region" description="Basic and acidic residues" evidence="1">
    <location>
        <begin position="137"/>
        <end position="156"/>
    </location>
</feature>
<dbReference type="EMBL" id="CP003697">
    <property type="protein sequence ID" value="AGF71826.1"/>
    <property type="molecule type" value="Genomic_DNA"/>
</dbReference>
<evidence type="ECO:0000256" key="1">
    <source>
        <dbReference type="SAM" id="MobiDB-lite"/>
    </source>
</evidence>
<name>M1P580_9CORY</name>
<sequence length="255" mass="27479">MNRRRKASPENARRARNRNRSGGRHSNPLLDAHAVDVARAALEELDEGGVGEHIGVQALGHNVATHRFAADVPGYSGWEWNAVLACASGSRYVTVNEVALVPAPTGEALQAPAWVPWADRIRPGDLGPGDLMPPAPDDERLTDDPRDAVPTEGRETKRMLSRRGLQEALQRWRTGDFGPTSEFAEKATLHCATCAFYLPAGAPVGKNFGVCVNEFSADGHVVHATYGCGAHSDTPADLIVDEDGPTAFDDERPIF</sequence>
<dbReference type="Pfam" id="PF11228">
    <property type="entry name" value="DUF3027"/>
    <property type="match status" value="1"/>
</dbReference>
<organism evidence="2 3">
    <name type="scientific">Corynebacterium halotolerans YIM 70093 = DSM 44683</name>
    <dbReference type="NCBI Taxonomy" id="1121362"/>
    <lineage>
        <taxon>Bacteria</taxon>
        <taxon>Bacillati</taxon>
        <taxon>Actinomycetota</taxon>
        <taxon>Actinomycetes</taxon>
        <taxon>Mycobacteriales</taxon>
        <taxon>Corynebacteriaceae</taxon>
        <taxon>Corynebacterium</taxon>
    </lineage>
</organism>
<dbReference type="Proteomes" id="UP000011723">
    <property type="component" value="Chromosome"/>
</dbReference>
<dbReference type="HOGENOM" id="CLU_035969_1_1_11"/>
<dbReference type="eggNOG" id="ENOG502ZBU7">
    <property type="taxonomic scope" value="Bacteria"/>
</dbReference>
<accession>M1P580</accession>
<reference evidence="2 3" key="1">
    <citation type="journal article" date="2012" name="Stand. Genomic Sci.">
        <title>Genome sequence of the halotolerant bacterium Corynebacterium halotolerans type strain YIM 70093(T) (= DSM 44683(T)).</title>
        <authorList>
            <person name="Ruckert C."/>
            <person name="Albersmeier A."/>
            <person name="Al-Dilaimi A."/>
            <person name="Niehaus K."/>
            <person name="Szczepanowski R."/>
            <person name="Kalinowski J."/>
        </authorList>
    </citation>
    <scope>NUCLEOTIDE SEQUENCE [LARGE SCALE GENOMIC DNA]</scope>
    <source>
        <strain evidence="2">YIM 70093</strain>
    </source>
</reference>
<feature type="compositionally biased region" description="Basic residues" evidence="1">
    <location>
        <begin position="14"/>
        <end position="23"/>
    </location>
</feature>
<keyword evidence="3" id="KW-1185">Reference proteome</keyword>